<dbReference type="OrthoDB" id="4529776at2"/>
<name>A0A0M2HHN2_MICTR</name>
<dbReference type="PATRIC" id="fig|69370.6.peg.1225"/>
<dbReference type="SUPFAM" id="SSF53448">
    <property type="entry name" value="Nucleotide-diphospho-sugar transferases"/>
    <property type="match status" value="1"/>
</dbReference>
<dbReference type="RefSeq" id="WP_052676717.1">
    <property type="nucleotide sequence ID" value="NZ_JYJA01000029.1"/>
</dbReference>
<dbReference type="InterPro" id="IPR001173">
    <property type="entry name" value="Glyco_trans_2-like"/>
</dbReference>
<dbReference type="Gene3D" id="3.90.550.10">
    <property type="entry name" value="Spore Coat Polysaccharide Biosynthesis Protein SpsA, Chain A"/>
    <property type="match status" value="1"/>
</dbReference>
<dbReference type="Proteomes" id="UP000034098">
    <property type="component" value="Unassembled WGS sequence"/>
</dbReference>
<dbReference type="PANTHER" id="PTHR43685">
    <property type="entry name" value="GLYCOSYLTRANSFERASE"/>
    <property type="match status" value="1"/>
</dbReference>
<dbReference type="GO" id="GO:0016757">
    <property type="term" value="F:glycosyltransferase activity"/>
    <property type="evidence" value="ECO:0007669"/>
    <property type="project" value="UniProtKB-KW"/>
</dbReference>
<dbReference type="EC" id="2.4.1.293" evidence="2"/>
<evidence type="ECO:0000313" key="2">
    <source>
        <dbReference type="EMBL" id="KJL43816.1"/>
    </source>
</evidence>
<proteinExistence type="predicted"/>
<dbReference type="AlphaFoldDB" id="A0A0M2HHN2"/>
<keyword evidence="2" id="KW-0808">Transferase</keyword>
<comment type="caution">
    <text evidence="2">The sequence shown here is derived from an EMBL/GenBank/DDBJ whole genome shotgun (WGS) entry which is preliminary data.</text>
</comment>
<dbReference type="InterPro" id="IPR029044">
    <property type="entry name" value="Nucleotide-diphossugar_trans"/>
</dbReference>
<evidence type="ECO:0000313" key="3">
    <source>
        <dbReference type="Proteomes" id="UP000034098"/>
    </source>
</evidence>
<feature type="domain" description="Glycosyltransferase 2-like" evidence="1">
    <location>
        <begin position="51"/>
        <end position="172"/>
    </location>
</feature>
<gene>
    <name evidence="2" type="primary">pglI</name>
    <name evidence="2" type="ORF">RS82_01192</name>
</gene>
<accession>A0A0M2HHN2</accession>
<sequence>MSDSRWTRFQEEHALDGTVHRLLARLSPRAPRPIRAGTAPRVKPATQATASVVIPCYNYGRFLPDAVRSALSQDGVEVEVIVVDDQSTDDSREVAAGLAEGDARVRLLVNPVNSGHVRSFNAGWEASTGEFVVKLDADDLLTPGSLSRAIALFEANPSVGLVYGHPRHFTTSTPPDGRVATVRWSVWAGRDWLAERCRLGVSAITNPEMVIRASFLRESGAMNPAVDYAPDMEISLRAAAVSDIGYVGGADQALHREHGESMSETDGAGTLVDLKARRLAFEHALEALPEPDRSRMLALAGRGLAEDALRFASSARDRGRSRSETEDLLRFAREASAEVFDSPEYRRLLRRADGGGTRAAAALRRARRRWRQERYHVRWMMSGV</sequence>
<dbReference type="CDD" id="cd00761">
    <property type="entry name" value="Glyco_tranf_GTA_type"/>
    <property type="match status" value="1"/>
</dbReference>
<organism evidence="2 3">
    <name type="scientific">Microbacterium trichothecenolyticum</name>
    <name type="common">Aureobacterium trichothecenolyticum</name>
    <dbReference type="NCBI Taxonomy" id="69370"/>
    <lineage>
        <taxon>Bacteria</taxon>
        <taxon>Bacillati</taxon>
        <taxon>Actinomycetota</taxon>
        <taxon>Actinomycetes</taxon>
        <taxon>Micrococcales</taxon>
        <taxon>Microbacteriaceae</taxon>
        <taxon>Microbacterium</taxon>
    </lineage>
</organism>
<keyword evidence="2" id="KW-0328">Glycosyltransferase</keyword>
<dbReference type="PANTHER" id="PTHR43685:SF2">
    <property type="entry name" value="GLYCOSYLTRANSFERASE 2-LIKE DOMAIN-CONTAINING PROTEIN"/>
    <property type="match status" value="1"/>
</dbReference>
<reference evidence="2 3" key="1">
    <citation type="submission" date="2015-02" db="EMBL/GenBank/DDBJ databases">
        <title>Draft genome sequences of ten Microbacterium spp. with emphasis on heavy metal contaminated environments.</title>
        <authorList>
            <person name="Corretto E."/>
        </authorList>
    </citation>
    <scope>NUCLEOTIDE SEQUENCE [LARGE SCALE GENOMIC DNA]</scope>
    <source>
        <strain evidence="2 3">DSM 8608</strain>
    </source>
</reference>
<dbReference type="InterPro" id="IPR050834">
    <property type="entry name" value="Glycosyltransf_2"/>
</dbReference>
<dbReference type="EMBL" id="JYJA01000029">
    <property type="protein sequence ID" value="KJL43816.1"/>
    <property type="molecule type" value="Genomic_DNA"/>
</dbReference>
<evidence type="ECO:0000259" key="1">
    <source>
        <dbReference type="Pfam" id="PF00535"/>
    </source>
</evidence>
<dbReference type="Pfam" id="PF00535">
    <property type="entry name" value="Glycos_transf_2"/>
    <property type="match status" value="1"/>
</dbReference>
<protein>
    <submittedName>
        <fullName evidence="2">GalNAc(5)-diNAcBac-PP-undecaprenol beta-1,3-glucosyltransferase</fullName>
        <ecNumber evidence="2">2.4.1.293</ecNumber>
    </submittedName>
</protein>
<keyword evidence="3" id="KW-1185">Reference proteome</keyword>